<keyword evidence="1" id="KW-0812">Transmembrane</keyword>
<dbReference type="RefSeq" id="WP_219318250.1">
    <property type="nucleotide sequence ID" value="NZ_JAHWYN010000014.1"/>
</dbReference>
<protein>
    <recommendedName>
        <fullName evidence="2">Ysc84 actin-binding domain-containing protein</fullName>
    </recommendedName>
</protein>
<sequence>MKKLNVIWVMMMVCVINITSTFGQSDSKKNKIVADCNTAKAEFIKTDHLMSGIFEKAYGYVIFPNVGKGGVGVGGAAGNGAVYENNKLIGMAKLSQLSIGLQAGGQAYREIIFFESKKAMDRFKDSKFEFAAQVSAVAAKAGASGNAKYTDGVMVFTMQKGGLMYEASVGGQKFKFNKI</sequence>
<evidence type="ECO:0000313" key="3">
    <source>
        <dbReference type="EMBL" id="MBW4361755.1"/>
    </source>
</evidence>
<comment type="caution">
    <text evidence="3">The sequence shown here is derived from an EMBL/GenBank/DDBJ whole genome shotgun (WGS) entry which is preliminary data.</text>
</comment>
<reference evidence="3 4" key="1">
    <citation type="submission" date="2021-07" db="EMBL/GenBank/DDBJ databases">
        <title>Flavobacterium sp. nov. isolated from sediment on the Taihu Lake.</title>
        <authorList>
            <person name="Qu J.-H."/>
        </authorList>
    </citation>
    <scope>NUCLEOTIDE SEQUENCE [LARGE SCALE GENOMIC DNA]</scope>
    <source>
        <strain evidence="3 4">NAS39</strain>
    </source>
</reference>
<evidence type="ECO:0000313" key="4">
    <source>
        <dbReference type="Proteomes" id="UP000812031"/>
    </source>
</evidence>
<feature type="transmembrane region" description="Helical" evidence="1">
    <location>
        <begin position="6"/>
        <end position="23"/>
    </location>
</feature>
<name>A0ABS6XYK6_9FLAO</name>
<dbReference type="InterPro" id="IPR007461">
    <property type="entry name" value="Ysc84_actin-binding"/>
</dbReference>
<evidence type="ECO:0000256" key="1">
    <source>
        <dbReference type="SAM" id="Phobius"/>
    </source>
</evidence>
<dbReference type="Proteomes" id="UP000812031">
    <property type="component" value="Unassembled WGS sequence"/>
</dbReference>
<keyword evidence="1" id="KW-0472">Membrane</keyword>
<keyword evidence="1" id="KW-1133">Transmembrane helix</keyword>
<gene>
    <name evidence="3" type="ORF">KZH69_14775</name>
</gene>
<proteinExistence type="predicted"/>
<dbReference type="EMBL" id="JAHWYN010000014">
    <property type="protein sequence ID" value="MBW4361755.1"/>
    <property type="molecule type" value="Genomic_DNA"/>
</dbReference>
<dbReference type="Pfam" id="PF04366">
    <property type="entry name" value="Ysc84"/>
    <property type="match status" value="1"/>
</dbReference>
<accession>A0ABS6XYK6</accession>
<keyword evidence="4" id="KW-1185">Reference proteome</keyword>
<organism evidence="3 4">
    <name type="scientific">Flavobacterium taihuense</name>
    <dbReference type="NCBI Taxonomy" id="2857508"/>
    <lineage>
        <taxon>Bacteria</taxon>
        <taxon>Pseudomonadati</taxon>
        <taxon>Bacteroidota</taxon>
        <taxon>Flavobacteriia</taxon>
        <taxon>Flavobacteriales</taxon>
        <taxon>Flavobacteriaceae</taxon>
        <taxon>Flavobacterium</taxon>
    </lineage>
</organism>
<evidence type="ECO:0000259" key="2">
    <source>
        <dbReference type="Pfam" id="PF04366"/>
    </source>
</evidence>
<feature type="domain" description="Ysc84 actin-binding" evidence="2">
    <location>
        <begin position="96"/>
        <end position="175"/>
    </location>
</feature>